<evidence type="ECO:0000313" key="8">
    <source>
        <dbReference type="Proteomes" id="UP000321805"/>
    </source>
</evidence>
<reference evidence="7 8" key="1">
    <citation type="journal article" date="2018" name="J. Microbiol.">
        <title>Baekduia soli gen. nov., sp. nov., a novel bacterium isolated from the soil of Baekdu Mountain and proposal of a novel family name, Baekduiaceae fam. nov.</title>
        <authorList>
            <person name="An D.S."/>
            <person name="Siddiqi M.Z."/>
            <person name="Kim K.H."/>
            <person name="Yu H.S."/>
            <person name="Im W.T."/>
        </authorList>
    </citation>
    <scope>NUCLEOTIDE SEQUENCE [LARGE SCALE GENOMIC DNA]</scope>
    <source>
        <strain evidence="7 8">BR7-21</strain>
    </source>
</reference>
<dbReference type="InterPro" id="IPR027417">
    <property type="entry name" value="P-loop_NTPase"/>
</dbReference>
<keyword evidence="8" id="KW-1185">Reference proteome</keyword>
<proteinExistence type="predicted"/>
<dbReference type="RefSeq" id="WP_146919981.1">
    <property type="nucleotide sequence ID" value="NZ_CP042430.1"/>
</dbReference>
<dbReference type="OrthoDB" id="8039522at2"/>
<feature type="domain" description="ABC transporter" evidence="6">
    <location>
        <begin position="36"/>
        <end position="536"/>
    </location>
</feature>
<dbReference type="PROSITE" id="PS50893">
    <property type="entry name" value="ABC_TRANSPORTER_2"/>
    <property type="match status" value="1"/>
</dbReference>
<keyword evidence="1" id="KW-0813">Transport</keyword>
<dbReference type="Pfam" id="PF00005">
    <property type="entry name" value="ABC_tran"/>
    <property type="match status" value="2"/>
</dbReference>
<dbReference type="Proteomes" id="UP000321805">
    <property type="component" value="Chromosome"/>
</dbReference>
<dbReference type="GO" id="GO:0005524">
    <property type="term" value="F:ATP binding"/>
    <property type="evidence" value="ECO:0007669"/>
    <property type="project" value="UniProtKB-KW"/>
</dbReference>
<dbReference type="InterPro" id="IPR003593">
    <property type="entry name" value="AAA+_ATPase"/>
</dbReference>
<dbReference type="Gene3D" id="3.40.50.300">
    <property type="entry name" value="P-loop containing nucleotide triphosphate hydrolases"/>
    <property type="match status" value="2"/>
</dbReference>
<dbReference type="GO" id="GO:0016887">
    <property type="term" value="F:ATP hydrolysis activity"/>
    <property type="evidence" value="ECO:0007669"/>
    <property type="project" value="InterPro"/>
</dbReference>
<organism evidence="7 8">
    <name type="scientific">Baekduia soli</name>
    <dbReference type="NCBI Taxonomy" id="496014"/>
    <lineage>
        <taxon>Bacteria</taxon>
        <taxon>Bacillati</taxon>
        <taxon>Actinomycetota</taxon>
        <taxon>Thermoleophilia</taxon>
        <taxon>Solirubrobacterales</taxon>
        <taxon>Baekduiaceae</taxon>
        <taxon>Baekduia</taxon>
    </lineage>
</organism>
<keyword evidence="2" id="KW-0677">Repeat</keyword>
<name>A0A5B8U5T2_9ACTN</name>
<evidence type="ECO:0000256" key="5">
    <source>
        <dbReference type="SAM" id="MobiDB-lite"/>
    </source>
</evidence>
<sequence length="542" mass="58720">MTDRASSSHDDGPGPSDPQAGAPSGAPVRNGGAPVVALRGLSKSFGGARALDNVNLTINRGEIHGLLGENGSGKSTLIKVLAGFHAPDEGTLEINGQPVSLPLAPGQFATLGLSFVHQDLGLLRELTVLENLRMIELAQSRSWRIDWRTERRRARELFAEFDVPLDPDALVNDITETDRALLAIVRAVEDIRKATGADRRGLLVLDEPTVFLPREGVERLFAITRSIVEHHASVLFVGHDLDEVREITHRVTVLRDGKVHGTVVTKDATEAELVEMIIGRRLAQLELERPDVVQHETAISVKGLIGTTLAGMDFDVRKGEVLGVTGLLGSGFDELPYLLFGARSCFGGELTTPDATYNLATMTPQRALAAGIALIPADRQRDGAVGSLPIWENVMMQVMGDYQPMNLQLRKMHQVAGELLQRFDVRPSDPRLVYQSLSGGNQQKALLAKWMQTDPGLILLHEPTQGVDVGARQQIFEMLSAAAEGGMSIICASSDYEQLAAICDRVLVVGNGRIVRELTGSDVVKDRIAEQVYNSVTLAEAE</sequence>
<dbReference type="InterPro" id="IPR003439">
    <property type="entry name" value="ABC_transporter-like_ATP-bd"/>
</dbReference>
<dbReference type="SMART" id="SM00382">
    <property type="entry name" value="AAA"/>
    <property type="match status" value="1"/>
</dbReference>
<evidence type="ECO:0000256" key="1">
    <source>
        <dbReference type="ARBA" id="ARBA00022448"/>
    </source>
</evidence>
<dbReference type="InterPro" id="IPR050107">
    <property type="entry name" value="ABC_carbohydrate_import_ATPase"/>
</dbReference>
<keyword evidence="4 7" id="KW-0067">ATP-binding</keyword>
<dbReference type="CDD" id="cd03215">
    <property type="entry name" value="ABC_Carb_Monos_II"/>
    <property type="match status" value="1"/>
</dbReference>
<feature type="region of interest" description="Disordered" evidence="5">
    <location>
        <begin position="1"/>
        <end position="33"/>
    </location>
</feature>
<dbReference type="AlphaFoldDB" id="A0A5B8U5T2"/>
<evidence type="ECO:0000256" key="4">
    <source>
        <dbReference type="ARBA" id="ARBA00022840"/>
    </source>
</evidence>
<evidence type="ECO:0000256" key="2">
    <source>
        <dbReference type="ARBA" id="ARBA00022737"/>
    </source>
</evidence>
<gene>
    <name evidence="7" type="ORF">FSW04_13265</name>
</gene>
<dbReference type="EMBL" id="CP042430">
    <property type="protein sequence ID" value="QEC48443.1"/>
    <property type="molecule type" value="Genomic_DNA"/>
</dbReference>
<accession>A0A5B8U5T2</accession>
<dbReference type="SUPFAM" id="SSF52540">
    <property type="entry name" value="P-loop containing nucleoside triphosphate hydrolases"/>
    <property type="match status" value="2"/>
</dbReference>
<feature type="compositionally biased region" description="Basic and acidic residues" evidence="5">
    <location>
        <begin position="1"/>
        <end position="12"/>
    </location>
</feature>
<dbReference type="PANTHER" id="PTHR43790:SF9">
    <property type="entry name" value="GALACTOFURANOSE TRANSPORTER ATP-BINDING PROTEIN YTFR"/>
    <property type="match status" value="1"/>
</dbReference>
<protein>
    <submittedName>
        <fullName evidence="7">Sugar ABC transporter ATP-binding protein</fullName>
    </submittedName>
</protein>
<evidence type="ECO:0000313" key="7">
    <source>
        <dbReference type="EMBL" id="QEC48443.1"/>
    </source>
</evidence>
<dbReference type="CDD" id="cd03216">
    <property type="entry name" value="ABC_Carb_Monos_I"/>
    <property type="match status" value="1"/>
</dbReference>
<dbReference type="KEGG" id="bsol:FSW04_13265"/>
<keyword evidence="3" id="KW-0547">Nucleotide-binding</keyword>
<evidence type="ECO:0000259" key="6">
    <source>
        <dbReference type="PROSITE" id="PS50893"/>
    </source>
</evidence>
<evidence type="ECO:0000256" key="3">
    <source>
        <dbReference type="ARBA" id="ARBA00022741"/>
    </source>
</evidence>
<dbReference type="InterPro" id="IPR017871">
    <property type="entry name" value="ABC_transporter-like_CS"/>
</dbReference>
<dbReference type="PANTHER" id="PTHR43790">
    <property type="entry name" value="CARBOHYDRATE TRANSPORT ATP-BINDING PROTEIN MG119-RELATED"/>
    <property type="match status" value="1"/>
</dbReference>
<dbReference type="PROSITE" id="PS00211">
    <property type="entry name" value="ABC_TRANSPORTER_1"/>
    <property type="match status" value="1"/>
</dbReference>